<dbReference type="Proteomes" id="UP000823388">
    <property type="component" value="Chromosome 7K"/>
</dbReference>
<keyword evidence="3" id="KW-0862">Zinc</keyword>
<evidence type="ECO:0000313" key="8">
    <source>
        <dbReference type="Proteomes" id="UP000823388"/>
    </source>
</evidence>
<dbReference type="InterPro" id="IPR018289">
    <property type="entry name" value="MULE_transposase_dom"/>
</dbReference>
<dbReference type="Pfam" id="PF10551">
    <property type="entry name" value="MULE"/>
    <property type="match status" value="1"/>
</dbReference>
<feature type="compositionally biased region" description="Basic residues" evidence="5">
    <location>
        <begin position="731"/>
        <end position="747"/>
    </location>
</feature>
<keyword evidence="8" id="KW-1185">Reference proteome</keyword>
<evidence type="ECO:0000256" key="5">
    <source>
        <dbReference type="SAM" id="MobiDB-lite"/>
    </source>
</evidence>
<reference evidence="7" key="1">
    <citation type="submission" date="2020-05" db="EMBL/GenBank/DDBJ databases">
        <title>WGS assembly of Panicum virgatum.</title>
        <authorList>
            <person name="Lovell J.T."/>
            <person name="Jenkins J."/>
            <person name="Shu S."/>
            <person name="Juenger T.E."/>
            <person name="Schmutz J."/>
        </authorList>
    </citation>
    <scope>NUCLEOTIDE SEQUENCE</scope>
    <source>
        <strain evidence="7">AP13</strain>
    </source>
</reference>
<feature type="domain" description="SWIM-type" evidence="6">
    <location>
        <begin position="547"/>
        <end position="585"/>
    </location>
</feature>
<dbReference type="Pfam" id="PF03101">
    <property type="entry name" value="FAR1"/>
    <property type="match status" value="1"/>
</dbReference>
<evidence type="ECO:0000256" key="4">
    <source>
        <dbReference type="PROSITE-ProRule" id="PRU00325"/>
    </source>
</evidence>
<proteinExistence type="predicted"/>
<sequence>MQIEPIGGAAEEEYSEVATPTELHTDDDVNIGSQDQIEDFIRCEQQAASEGNNADTDSKYTPQIGMEFQDRNDAHHFFSFYGFLAGFGVVTTHTVRTTSKKRNGEIVKVEMKCHRYGKEPKQQIKDLEQGVEEPTTEKGAKRKTNVQVRTDCPVVMVVKEIKGIWKVIRLDLDHNHELSPGNRDQLFGGRKYMTDAEKSMIRTLNDNNIPTRKMIAILSYLRGGLLALPYKNKDVSNFRTKINREITGNDMTKALEYFRNRKSEDPSFYYKFDVDDNMKVRNLFWREGSSLKYYAEYGDCVSFDTTYMTNKYNLPFAPFCGVTGHGHTCMFGCAFMSDEKIETFVWIFETFLESMGGKHPRSIITDQDKAMRAAIKQVMPDARHMNCFFHIKYKCYNKNGRCFAAKEGLQEEFEDRFIPVYFKDDFFPFLQSTSRSEGTNARVKENVGPTYSVISFLKEFQRLVDATNIKEDIADNQSREKRPKELMYGYNVEKQAIELYNRNIFQKFQYQLQQTERLKYKEIEEGKCFEVWPKNNQIYKPYRMRKYIVLTDLTKGKEEFSCICGKFNKDGILCSHILKIIVEEDISEIPEKYIINRWRKKDRKMNLPMPEIVPKTHEMLRYNILSRKAAMLTSKGSKMEETMEYLKEEFDRLDTMLDLLLSTTNTGGEVGSLSVQGSGTVGQGSLANLLELADLHDPDRVKQKGRPALPTRLKPLIEEIRRKMAKEEKKKQNKKKNAAGRGLRKKI</sequence>
<dbReference type="PANTHER" id="PTHR47718:SF5">
    <property type="entry name" value="PROTEIN FAR1-RELATED SEQUENCE 8-LIKE"/>
    <property type="match status" value="1"/>
</dbReference>
<evidence type="ECO:0000256" key="3">
    <source>
        <dbReference type="ARBA" id="ARBA00022833"/>
    </source>
</evidence>
<dbReference type="GO" id="GO:0008270">
    <property type="term" value="F:zinc ion binding"/>
    <property type="evidence" value="ECO:0007669"/>
    <property type="project" value="UniProtKB-KW"/>
</dbReference>
<keyword evidence="2 4" id="KW-0863">Zinc-finger</keyword>
<keyword evidence="1" id="KW-0479">Metal-binding</keyword>
<organism evidence="7 8">
    <name type="scientific">Panicum virgatum</name>
    <name type="common">Blackwell switchgrass</name>
    <dbReference type="NCBI Taxonomy" id="38727"/>
    <lineage>
        <taxon>Eukaryota</taxon>
        <taxon>Viridiplantae</taxon>
        <taxon>Streptophyta</taxon>
        <taxon>Embryophyta</taxon>
        <taxon>Tracheophyta</taxon>
        <taxon>Spermatophyta</taxon>
        <taxon>Magnoliopsida</taxon>
        <taxon>Liliopsida</taxon>
        <taxon>Poales</taxon>
        <taxon>Poaceae</taxon>
        <taxon>PACMAD clade</taxon>
        <taxon>Panicoideae</taxon>
        <taxon>Panicodae</taxon>
        <taxon>Paniceae</taxon>
        <taxon>Panicinae</taxon>
        <taxon>Panicum</taxon>
        <taxon>Panicum sect. Hiantes</taxon>
    </lineage>
</organism>
<evidence type="ECO:0000259" key="6">
    <source>
        <dbReference type="PROSITE" id="PS50966"/>
    </source>
</evidence>
<name>A0A8T0QNK1_PANVG</name>
<gene>
    <name evidence="7" type="ORF">PVAP13_7KG262070</name>
</gene>
<dbReference type="EMBL" id="CM029049">
    <property type="protein sequence ID" value="KAG2575032.1"/>
    <property type="molecule type" value="Genomic_DNA"/>
</dbReference>
<feature type="region of interest" description="Disordered" evidence="5">
    <location>
        <begin position="1"/>
        <end position="29"/>
    </location>
</feature>
<dbReference type="InterPro" id="IPR006564">
    <property type="entry name" value="Znf_PMZ"/>
</dbReference>
<evidence type="ECO:0000313" key="7">
    <source>
        <dbReference type="EMBL" id="KAG2575032.1"/>
    </source>
</evidence>
<accession>A0A8T0QNK1</accession>
<dbReference type="InterPro" id="IPR004330">
    <property type="entry name" value="FAR1_DNA_bnd_dom"/>
</dbReference>
<dbReference type="InterPro" id="IPR007527">
    <property type="entry name" value="Znf_SWIM"/>
</dbReference>
<comment type="caution">
    <text evidence="7">The sequence shown here is derived from an EMBL/GenBank/DDBJ whole genome shotgun (WGS) entry which is preliminary data.</text>
</comment>
<dbReference type="PROSITE" id="PS50966">
    <property type="entry name" value="ZF_SWIM"/>
    <property type="match status" value="1"/>
</dbReference>
<evidence type="ECO:0000256" key="2">
    <source>
        <dbReference type="ARBA" id="ARBA00022771"/>
    </source>
</evidence>
<evidence type="ECO:0000256" key="1">
    <source>
        <dbReference type="ARBA" id="ARBA00022723"/>
    </source>
</evidence>
<dbReference type="PANTHER" id="PTHR47718">
    <property type="entry name" value="OS01G0519700 PROTEIN"/>
    <property type="match status" value="1"/>
</dbReference>
<dbReference type="SMART" id="SM00575">
    <property type="entry name" value="ZnF_PMZ"/>
    <property type="match status" value="1"/>
</dbReference>
<feature type="region of interest" description="Disordered" evidence="5">
    <location>
        <begin position="725"/>
        <end position="747"/>
    </location>
</feature>
<dbReference type="AlphaFoldDB" id="A0A8T0QNK1"/>
<protein>
    <recommendedName>
        <fullName evidence="6">SWIM-type domain-containing protein</fullName>
    </recommendedName>
</protein>